<dbReference type="STRING" id="1121428.DESHY_60174"/>
<keyword evidence="3" id="KW-0597">Phosphoprotein</keyword>
<name>K8E0D9_9FIRM</name>
<organism evidence="12 13">
    <name type="scientific">Desulforamulus hydrothermalis Lam5 = DSM 18033</name>
    <dbReference type="NCBI Taxonomy" id="1121428"/>
    <lineage>
        <taxon>Bacteria</taxon>
        <taxon>Bacillati</taxon>
        <taxon>Bacillota</taxon>
        <taxon>Clostridia</taxon>
        <taxon>Eubacteriales</taxon>
        <taxon>Peptococcaceae</taxon>
        <taxon>Desulforamulus</taxon>
    </lineage>
</organism>
<dbReference type="Pfam" id="PF08448">
    <property type="entry name" value="PAS_4"/>
    <property type="match status" value="1"/>
</dbReference>
<dbReference type="InterPro" id="IPR036097">
    <property type="entry name" value="HisK_dim/P_sf"/>
</dbReference>
<evidence type="ECO:0000313" key="12">
    <source>
        <dbReference type="EMBL" id="CCO09002.1"/>
    </source>
</evidence>
<dbReference type="AlphaFoldDB" id="K8E0D9"/>
<keyword evidence="5" id="KW-0547">Nucleotide-binding</keyword>
<dbReference type="InterPro" id="IPR000700">
    <property type="entry name" value="PAS-assoc_C"/>
</dbReference>
<dbReference type="SMART" id="SM00388">
    <property type="entry name" value="HisKA"/>
    <property type="match status" value="1"/>
</dbReference>
<feature type="domain" description="Histidine kinase" evidence="9">
    <location>
        <begin position="369"/>
        <end position="579"/>
    </location>
</feature>
<dbReference type="eggNOG" id="COG3852">
    <property type="taxonomic scope" value="Bacteria"/>
</dbReference>
<evidence type="ECO:0000259" key="11">
    <source>
        <dbReference type="PROSITE" id="PS50113"/>
    </source>
</evidence>
<evidence type="ECO:0000313" key="13">
    <source>
        <dbReference type="Proteomes" id="UP000009315"/>
    </source>
</evidence>
<dbReference type="Proteomes" id="UP000009315">
    <property type="component" value="Unassembled WGS sequence"/>
</dbReference>
<dbReference type="Gene3D" id="3.30.450.20">
    <property type="entry name" value="PAS domain"/>
    <property type="match status" value="1"/>
</dbReference>
<dbReference type="EC" id="2.7.13.3" evidence="2"/>
<keyword evidence="6 12" id="KW-0418">Kinase</keyword>
<comment type="caution">
    <text evidence="12">The sequence shown here is derived from an EMBL/GenBank/DDBJ whole genome shotgun (WGS) entry which is preliminary data.</text>
</comment>
<gene>
    <name evidence="12" type="ORF">DESHY_60174</name>
</gene>
<dbReference type="Pfam" id="PF00512">
    <property type="entry name" value="HisKA"/>
    <property type="match status" value="1"/>
</dbReference>
<keyword evidence="7" id="KW-0067">ATP-binding</keyword>
<dbReference type="Pfam" id="PF02518">
    <property type="entry name" value="HATPase_c"/>
    <property type="match status" value="1"/>
</dbReference>
<comment type="catalytic activity">
    <reaction evidence="1">
        <text>ATP + protein L-histidine = ADP + protein N-phospho-L-histidine.</text>
        <dbReference type="EC" id="2.7.13.3"/>
    </reaction>
</comment>
<dbReference type="InterPro" id="IPR013656">
    <property type="entry name" value="PAS_4"/>
</dbReference>
<reference evidence="12 13" key="1">
    <citation type="journal article" date="2013" name="Genome Announc.">
        <title>Genome Sequence of the Sulfate-Reducing Bacterium Desulfotomaculum hydrothermale Lam5(T).</title>
        <authorList>
            <person name="Amin O."/>
            <person name="Fardeau M.L."/>
            <person name="Valette O."/>
            <person name="Hirschler-Rea A."/>
            <person name="Barbe V."/>
            <person name="Medigue C."/>
            <person name="Vacherie B."/>
            <person name="Ollivier B."/>
            <person name="Bertin P.N."/>
            <person name="Dolla A."/>
        </authorList>
    </citation>
    <scope>NUCLEOTIDE SEQUENCE [LARGE SCALE GENOMIC DNA]</scope>
    <source>
        <strain evidence="13">Lam5 / DSM 18033</strain>
    </source>
</reference>
<dbReference type="PROSITE" id="PS50112">
    <property type="entry name" value="PAS"/>
    <property type="match status" value="1"/>
</dbReference>
<accession>K8E0D9</accession>
<evidence type="ECO:0000256" key="4">
    <source>
        <dbReference type="ARBA" id="ARBA00022679"/>
    </source>
</evidence>
<evidence type="ECO:0000256" key="5">
    <source>
        <dbReference type="ARBA" id="ARBA00022741"/>
    </source>
</evidence>
<dbReference type="InterPro" id="IPR004358">
    <property type="entry name" value="Sig_transdc_His_kin-like_C"/>
</dbReference>
<dbReference type="Gene3D" id="1.10.287.130">
    <property type="match status" value="1"/>
</dbReference>
<sequence>MIDRLISVPHLNQSQLLARWQKFIKGEPIESQDIFEETYKGWQRCLARGINPFKINIKCLSEAELQYRKVNLHEISCLLEPHLQTIIRAVSTHSDHYYIAVADHEGYVMEVFSDKASAAGLCNMPMYPGVCFAEEYAGNNGIGSVLAVGKPLAVIGAEHYLAIFHKWSCVGAPVLDDDGRVRAVIEVSTPCGSESPYTFSLTVAAAKAVEAALKQIQMARQLQESKKILRQLMQQRDIIFNAMSQGVVILNKDGIVTFFNKAAEKIWNLPASEIGGRSFECLRQGRCRRPEPLLLQTIREARPFTNIECKCRNDQHDKFLLVNTSLLRDENDAVAGAIGIYTDVTDLRRQEARIKEQEKLAVVGQMAAGMAHEIRNPLASVRGFAQLMSEKIGKVNSTFKEYMEIMIQEIDQADNFINNFLQLARPKAPSMQRCSLNELITSFVHIFESQAFIQGVKVETDLQKDLPLITIDKDQIKQVLLNLCQNALQALERQGRILLVTRYHQAEKEVCLSVIDNGPGIPPENLDKLGTPFFTTKDKGTGLGLSISYTIVDSHRGRIEVDSQPGRGTCFSVYLPVDEQF</sequence>
<keyword evidence="13" id="KW-1185">Reference proteome</keyword>
<dbReference type="PRINTS" id="PR00344">
    <property type="entry name" value="BCTRLSENSOR"/>
</dbReference>
<dbReference type="InterPro" id="IPR003661">
    <property type="entry name" value="HisK_dim/P_dom"/>
</dbReference>
<evidence type="ECO:0000256" key="7">
    <source>
        <dbReference type="ARBA" id="ARBA00022840"/>
    </source>
</evidence>
<dbReference type="Gene3D" id="3.30.565.10">
    <property type="entry name" value="Histidine kinase-like ATPase, C-terminal domain"/>
    <property type="match status" value="1"/>
</dbReference>
<evidence type="ECO:0000259" key="9">
    <source>
        <dbReference type="PROSITE" id="PS50109"/>
    </source>
</evidence>
<dbReference type="PROSITE" id="PS50109">
    <property type="entry name" value="HIS_KIN"/>
    <property type="match status" value="1"/>
</dbReference>
<dbReference type="CDD" id="cd00130">
    <property type="entry name" value="PAS"/>
    <property type="match status" value="1"/>
</dbReference>
<dbReference type="EMBL" id="CAOS01000013">
    <property type="protein sequence ID" value="CCO09002.1"/>
    <property type="molecule type" value="Genomic_DNA"/>
</dbReference>
<evidence type="ECO:0000256" key="8">
    <source>
        <dbReference type="ARBA" id="ARBA00023012"/>
    </source>
</evidence>
<dbReference type="SMART" id="SM00091">
    <property type="entry name" value="PAS"/>
    <property type="match status" value="1"/>
</dbReference>
<feature type="domain" description="PAS" evidence="10">
    <location>
        <begin position="225"/>
        <end position="278"/>
    </location>
</feature>
<dbReference type="InterPro" id="IPR000014">
    <property type="entry name" value="PAS"/>
</dbReference>
<dbReference type="CDD" id="cd00082">
    <property type="entry name" value="HisKA"/>
    <property type="match status" value="1"/>
</dbReference>
<dbReference type="InterPro" id="IPR029016">
    <property type="entry name" value="GAF-like_dom_sf"/>
</dbReference>
<dbReference type="InterPro" id="IPR035965">
    <property type="entry name" value="PAS-like_dom_sf"/>
</dbReference>
<proteinExistence type="predicted"/>
<dbReference type="GO" id="GO:0005524">
    <property type="term" value="F:ATP binding"/>
    <property type="evidence" value="ECO:0007669"/>
    <property type="project" value="UniProtKB-KW"/>
</dbReference>
<dbReference type="PANTHER" id="PTHR43065:SF10">
    <property type="entry name" value="PEROXIDE STRESS-ACTIVATED HISTIDINE KINASE MAK3"/>
    <property type="match status" value="1"/>
</dbReference>
<dbReference type="InterPro" id="IPR036890">
    <property type="entry name" value="HATPase_C_sf"/>
</dbReference>
<dbReference type="RefSeq" id="WP_008412730.1">
    <property type="nucleotide sequence ID" value="NZ_CAOS01000013.1"/>
</dbReference>
<evidence type="ECO:0000256" key="6">
    <source>
        <dbReference type="ARBA" id="ARBA00022777"/>
    </source>
</evidence>
<dbReference type="SUPFAM" id="SSF55785">
    <property type="entry name" value="PYP-like sensor domain (PAS domain)"/>
    <property type="match status" value="1"/>
</dbReference>
<evidence type="ECO:0000256" key="1">
    <source>
        <dbReference type="ARBA" id="ARBA00000085"/>
    </source>
</evidence>
<dbReference type="SMART" id="SM00387">
    <property type="entry name" value="HATPase_c"/>
    <property type="match status" value="1"/>
</dbReference>
<keyword evidence="4 12" id="KW-0808">Transferase</keyword>
<feature type="domain" description="PAC" evidence="11">
    <location>
        <begin position="300"/>
        <end position="356"/>
    </location>
</feature>
<dbReference type="Gene3D" id="3.30.450.40">
    <property type="match status" value="1"/>
</dbReference>
<dbReference type="PANTHER" id="PTHR43065">
    <property type="entry name" value="SENSOR HISTIDINE KINASE"/>
    <property type="match status" value="1"/>
</dbReference>
<dbReference type="NCBIfam" id="TIGR00229">
    <property type="entry name" value="sensory_box"/>
    <property type="match status" value="1"/>
</dbReference>
<protein>
    <recommendedName>
        <fullName evidence="2">histidine kinase</fullName>
        <ecNumber evidence="2">2.7.13.3</ecNumber>
    </recommendedName>
</protein>
<evidence type="ECO:0000256" key="3">
    <source>
        <dbReference type="ARBA" id="ARBA00022553"/>
    </source>
</evidence>
<dbReference type="InterPro" id="IPR003594">
    <property type="entry name" value="HATPase_dom"/>
</dbReference>
<dbReference type="SUPFAM" id="SSF47384">
    <property type="entry name" value="Homodimeric domain of signal transducing histidine kinase"/>
    <property type="match status" value="1"/>
</dbReference>
<evidence type="ECO:0000256" key="2">
    <source>
        <dbReference type="ARBA" id="ARBA00012438"/>
    </source>
</evidence>
<dbReference type="InterPro" id="IPR005467">
    <property type="entry name" value="His_kinase_dom"/>
</dbReference>
<dbReference type="SUPFAM" id="SSF55874">
    <property type="entry name" value="ATPase domain of HSP90 chaperone/DNA topoisomerase II/histidine kinase"/>
    <property type="match status" value="1"/>
</dbReference>
<dbReference type="GO" id="GO:0000155">
    <property type="term" value="F:phosphorelay sensor kinase activity"/>
    <property type="evidence" value="ECO:0007669"/>
    <property type="project" value="InterPro"/>
</dbReference>
<dbReference type="PROSITE" id="PS50113">
    <property type="entry name" value="PAC"/>
    <property type="match status" value="1"/>
</dbReference>
<keyword evidence="8" id="KW-0902">Two-component regulatory system</keyword>
<evidence type="ECO:0000259" key="10">
    <source>
        <dbReference type="PROSITE" id="PS50112"/>
    </source>
</evidence>